<dbReference type="EMBL" id="JBFSSG010000199">
    <property type="protein sequence ID" value="MEZ8724707.1"/>
    <property type="molecule type" value="Genomic_DNA"/>
</dbReference>
<evidence type="ECO:0000256" key="1">
    <source>
        <dbReference type="SAM" id="MobiDB-lite"/>
    </source>
</evidence>
<keyword evidence="4" id="KW-1185">Reference proteome</keyword>
<evidence type="ECO:0000259" key="2">
    <source>
        <dbReference type="Pfam" id="PF03050"/>
    </source>
</evidence>
<feature type="domain" description="Transposase IS66 central" evidence="2">
    <location>
        <begin position="2"/>
        <end position="22"/>
    </location>
</feature>
<feature type="region of interest" description="Disordered" evidence="1">
    <location>
        <begin position="14"/>
        <end position="72"/>
    </location>
</feature>
<name>A0ABV4N667_9VIBR</name>
<protein>
    <recommendedName>
        <fullName evidence="2">Transposase IS66 central domain-containing protein</fullName>
    </recommendedName>
</protein>
<accession>A0ABV4N667</accession>
<sequence>MGCWAHTRRKFIEAEQSQPKSKQGKGGKIQWQSVGSKSSIVLNKHSKIRRGKSDMLPANQRLSLCSMSSKRG</sequence>
<proteinExistence type="predicted"/>
<dbReference type="Pfam" id="PF03050">
    <property type="entry name" value="DDE_Tnp_IS66"/>
    <property type="match status" value="1"/>
</dbReference>
<feature type="compositionally biased region" description="Polar residues" evidence="1">
    <location>
        <begin position="60"/>
        <end position="72"/>
    </location>
</feature>
<comment type="caution">
    <text evidence="3">The sequence shown here is derived from an EMBL/GenBank/DDBJ whole genome shotgun (WGS) entry which is preliminary data.</text>
</comment>
<dbReference type="InterPro" id="IPR004291">
    <property type="entry name" value="Transposase_IS66_central"/>
</dbReference>
<evidence type="ECO:0000313" key="4">
    <source>
        <dbReference type="Proteomes" id="UP001570071"/>
    </source>
</evidence>
<dbReference type="RefSeq" id="WP_372127148.1">
    <property type="nucleotide sequence ID" value="NZ_JBFSSG010000199.1"/>
</dbReference>
<evidence type="ECO:0000313" key="3">
    <source>
        <dbReference type="EMBL" id="MEZ8724707.1"/>
    </source>
</evidence>
<organism evidence="3 4">
    <name type="scientific">Vibrio pomeroyi</name>
    <dbReference type="NCBI Taxonomy" id="198832"/>
    <lineage>
        <taxon>Bacteria</taxon>
        <taxon>Pseudomonadati</taxon>
        <taxon>Pseudomonadota</taxon>
        <taxon>Gammaproteobacteria</taxon>
        <taxon>Vibrionales</taxon>
        <taxon>Vibrionaceae</taxon>
        <taxon>Vibrio</taxon>
    </lineage>
</organism>
<dbReference type="Proteomes" id="UP001570071">
    <property type="component" value="Unassembled WGS sequence"/>
</dbReference>
<reference evidence="3 4" key="1">
    <citation type="journal article" date="2024" name="ISME J.">
        <title>Tailless and filamentous prophages are predominant in marine Vibrio.</title>
        <authorList>
            <person name="Steensen K."/>
            <person name="Seneca J."/>
            <person name="Bartlau N."/>
            <person name="Yu X.A."/>
            <person name="Hussain F.A."/>
            <person name="Polz M.F."/>
        </authorList>
    </citation>
    <scope>NUCLEOTIDE SEQUENCE [LARGE SCALE GENOMIC DNA]</scope>
    <source>
        <strain evidence="3 4">10N.239.312.F12</strain>
    </source>
</reference>
<gene>
    <name evidence="3" type="ORF">AB6D66_27130</name>
</gene>